<dbReference type="Gene3D" id="3.90.550.20">
    <property type="match status" value="1"/>
</dbReference>
<feature type="region of interest" description="Disordered" evidence="2">
    <location>
        <begin position="775"/>
        <end position="821"/>
    </location>
</feature>
<gene>
    <name evidence="4" type="ORF">WJX72_008833</name>
</gene>
<name>A0AAW1PNA0_9CHLO</name>
<proteinExistence type="predicted"/>
<dbReference type="SUPFAM" id="SSF53448">
    <property type="entry name" value="Nucleotide-diphospho-sugar transferases"/>
    <property type="match status" value="1"/>
</dbReference>
<feature type="compositionally biased region" description="Polar residues" evidence="2">
    <location>
        <begin position="436"/>
        <end position="447"/>
    </location>
</feature>
<sequence>MFRSVVSKVMFAAVMGGLVMLALDWWAFRGGLGIIPLCSIPAFDSFADSPPVTDADPLRKPEEVWEPDWKWHEFDNYDPAQHQGDDVCSAKPGAKQTRRIPKIVHFVFGMREDFGGSPWNFIHYMTVVSAHKRMKPDAMYVHYVYLPSGHWWQESLPMLTPVRARNVTAVYGHAVKHPAHKADVIRLEMLYKHGGIYLDLDVLVFQSFDALLHNDFIISYEGSPEYGLGNSIMASRPRSKFVERWLSTYVTFNSSGNWAEHSIFVPRRLSMVHSTELCILPPHSFLFPLWSDKGRKIMFEEPDGNGDGPRISTYTGWDGMPYTAMYPGQYAYHMAEHSAWEKYLQFYDLDYIRSHNDRMSTSWRALVWRLPDNPDKNHLVWSERCSALSGRCPLRPDSTVATAFPSVVAGDCHSASLLGKFVSHWHNVPGLLSCPSSGASDSETAGSDVNPRDWTNGVEVAEPQEEQEDEDNEGNESEDNGPRNRSRKPHLQGRFSGRLETKGDEKKLADECRLLGPLLGGQGKRGEKSRLTLAKIVRGIACGDVRKHCEAREALIKDLRRQLDAWEQGGNQQMSQLQAEVESLRGELEHKLHVINEMESERCALDPSVSPAPLLAPLVGGGVVSPRLSTTPTAAAAEQKVNLGAPNILAGQPAQPPSIIAPPAHVAVAPTAAPSAHSLQLVHTAPASAPTIVPPASNGTAHLAAVSQAPGLANAAAVAPRVVVQQAETLVHASETLKYEAQKLKAHADQLQAEAQAAAQQLAAQAQAHAQAQAEAARHAHHLKKVSSMGHGEQQQAQQVAAQAHSLEAQAHAHAEAQGQAMAQAHNLVAKAQAHAHAQAHAQAQAQSLAVQAHNLQAAAEQLEAESLGVNNKHGMSAVHSNADLQSSSSAAHTGNGPRAPVGKPPSPAPPAAPLPRPSGPVPHINLSMPPASLQIALHTQDSAARGSQGSMMQNPNSLQMQLSGQPADSNSTQGGMANGTGPVGMPGGPMESVLSEPVVSLPERPPLSLNTDCPPPSGLDTSALQGVLQASVTMQLQVEDLVASPFGRREGHLQATLENALQAENHQGVLHPMDRPDMHAPNMLVDDGPHRLMAGIPMTVPDLADSKLGLQPSHELPPIVSLQHEHVILSAVPPPGIRLGPAHSHTVSAPN</sequence>
<evidence type="ECO:0000256" key="2">
    <source>
        <dbReference type="SAM" id="MobiDB-lite"/>
    </source>
</evidence>
<feature type="compositionally biased region" description="Low complexity" evidence="2">
    <location>
        <begin position="794"/>
        <end position="821"/>
    </location>
</feature>
<dbReference type="InterPro" id="IPR029044">
    <property type="entry name" value="Nucleotide-diphossugar_trans"/>
</dbReference>
<keyword evidence="3" id="KW-1133">Transmembrane helix</keyword>
<evidence type="ECO:0000313" key="5">
    <source>
        <dbReference type="Proteomes" id="UP001489004"/>
    </source>
</evidence>
<feature type="coiled-coil region" evidence="1">
    <location>
        <begin position="734"/>
        <end position="775"/>
    </location>
</feature>
<reference evidence="4 5" key="1">
    <citation type="journal article" date="2024" name="Nat. Commun.">
        <title>Phylogenomics reveals the evolutionary origins of lichenization in chlorophyte algae.</title>
        <authorList>
            <person name="Puginier C."/>
            <person name="Libourel C."/>
            <person name="Otte J."/>
            <person name="Skaloud P."/>
            <person name="Haon M."/>
            <person name="Grisel S."/>
            <person name="Petersen M."/>
            <person name="Berrin J.G."/>
            <person name="Delaux P.M."/>
            <person name="Dal Grande F."/>
            <person name="Keller J."/>
        </authorList>
    </citation>
    <scope>NUCLEOTIDE SEQUENCE [LARGE SCALE GENOMIC DNA]</scope>
    <source>
        <strain evidence="4 5">SAG 2043</strain>
    </source>
</reference>
<dbReference type="PANTHER" id="PTHR46830">
    <property type="entry name" value="TRANSFERASE, PUTATIVE-RELATED"/>
    <property type="match status" value="1"/>
</dbReference>
<feature type="compositionally biased region" description="Polar residues" evidence="2">
    <location>
        <begin position="941"/>
        <end position="976"/>
    </location>
</feature>
<feature type="compositionally biased region" description="Acidic residues" evidence="2">
    <location>
        <begin position="462"/>
        <end position="479"/>
    </location>
</feature>
<feature type="region of interest" description="Disordered" evidence="2">
    <location>
        <begin position="436"/>
        <end position="455"/>
    </location>
</feature>
<feature type="compositionally biased region" description="Pro residues" evidence="2">
    <location>
        <begin position="903"/>
        <end position="921"/>
    </location>
</feature>
<feature type="coiled-coil region" evidence="1">
    <location>
        <begin position="846"/>
        <end position="873"/>
    </location>
</feature>
<accession>A0AAW1PNA0</accession>
<feature type="transmembrane region" description="Helical" evidence="3">
    <location>
        <begin position="9"/>
        <end position="28"/>
    </location>
</feature>
<dbReference type="InterPro" id="IPR007577">
    <property type="entry name" value="GlycoTrfase_DXD_sugar-bd_CS"/>
</dbReference>
<keyword evidence="1" id="KW-0175">Coiled coil</keyword>
<evidence type="ECO:0000313" key="4">
    <source>
        <dbReference type="EMBL" id="KAK9810332.1"/>
    </source>
</evidence>
<dbReference type="PANTHER" id="PTHR46830:SF2">
    <property type="entry name" value="ALPHA-1,4-N-ACETYLGLUCOSAMINYLTRANSFERASE"/>
    <property type="match status" value="1"/>
</dbReference>
<feature type="region of interest" description="Disordered" evidence="2">
    <location>
        <begin position="941"/>
        <end position="983"/>
    </location>
</feature>
<protein>
    <submittedName>
        <fullName evidence="4">Uncharacterized protein</fullName>
    </submittedName>
</protein>
<dbReference type="Proteomes" id="UP001489004">
    <property type="component" value="Unassembled WGS sequence"/>
</dbReference>
<evidence type="ECO:0000256" key="1">
    <source>
        <dbReference type="SAM" id="Coils"/>
    </source>
</evidence>
<dbReference type="EMBL" id="JALJOR010000010">
    <property type="protein sequence ID" value="KAK9810332.1"/>
    <property type="molecule type" value="Genomic_DNA"/>
</dbReference>
<organism evidence="4 5">
    <name type="scientific">[Myrmecia] bisecta</name>
    <dbReference type="NCBI Taxonomy" id="41462"/>
    <lineage>
        <taxon>Eukaryota</taxon>
        <taxon>Viridiplantae</taxon>
        <taxon>Chlorophyta</taxon>
        <taxon>core chlorophytes</taxon>
        <taxon>Trebouxiophyceae</taxon>
        <taxon>Trebouxiales</taxon>
        <taxon>Trebouxiaceae</taxon>
        <taxon>Myrmecia</taxon>
    </lineage>
</organism>
<feature type="region of interest" description="Disordered" evidence="2">
    <location>
        <begin position="461"/>
        <end position="502"/>
    </location>
</feature>
<keyword evidence="5" id="KW-1185">Reference proteome</keyword>
<dbReference type="Pfam" id="PF04488">
    <property type="entry name" value="Gly_transf_sug"/>
    <property type="match status" value="1"/>
</dbReference>
<keyword evidence="3" id="KW-0812">Transmembrane</keyword>
<keyword evidence="3" id="KW-0472">Membrane</keyword>
<evidence type="ECO:0000256" key="3">
    <source>
        <dbReference type="SAM" id="Phobius"/>
    </source>
</evidence>
<feature type="coiled-coil region" evidence="1">
    <location>
        <begin position="574"/>
        <end position="601"/>
    </location>
</feature>
<dbReference type="AlphaFoldDB" id="A0AAW1PNA0"/>
<feature type="compositionally biased region" description="Polar residues" evidence="2">
    <location>
        <begin position="881"/>
        <end position="893"/>
    </location>
</feature>
<comment type="caution">
    <text evidence="4">The sequence shown here is derived from an EMBL/GenBank/DDBJ whole genome shotgun (WGS) entry which is preliminary data.</text>
</comment>
<feature type="region of interest" description="Disordered" evidence="2">
    <location>
        <begin position="881"/>
        <end position="928"/>
    </location>
</feature>